<dbReference type="EMBL" id="JACHXA010000001">
    <property type="protein sequence ID" value="MBB3063739.1"/>
    <property type="molecule type" value="Genomic_DNA"/>
</dbReference>
<dbReference type="GO" id="GO:0005737">
    <property type="term" value="C:cytoplasm"/>
    <property type="evidence" value="ECO:0007669"/>
    <property type="project" value="TreeGrafter"/>
</dbReference>
<comment type="caution">
    <text evidence="3">The sequence shown here is derived from an EMBL/GenBank/DDBJ whole genome shotgun (WGS) entry which is preliminary data.</text>
</comment>
<dbReference type="EC" id="1.4.99.-" evidence="3"/>
<dbReference type="Proteomes" id="UP000581135">
    <property type="component" value="Unassembled WGS sequence"/>
</dbReference>
<dbReference type="Gene3D" id="3.30.9.10">
    <property type="entry name" value="D-Amino Acid Oxidase, subunit A, domain 2"/>
    <property type="match status" value="1"/>
</dbReference>
<accession>A0A839SP91</accession>
<dbReference type="SUPFAM" id="SSF51905">
    <property type="entry name" value="FAD/NAD(P)-binding domain"/>
    <property type="match status" value="1"/>
</dbReference>
<feature type="domain" description="FAD dependent oxidoreductase" evidence="2">
    <location>
        <begin position="9"/>
        <end position="399"/>
    </location>
</feature>
<dbReference type="PANTHER" id="PTHR13847">
    <property type="entry name" value="SARCOSINE DEHYDROGENASE-RELATED"/>
    <property type="match status" value="1"/>
</dbReference>
<dbReference type="SUPFAM" id="SSF54373">
    <property type="entry name" value="FAD-linked reductases, C-terminal domain"/>
    <property type="match status" value="1"/>
</dbReference>
<dbReference type="RefSeq" id="WP_183414561.1">
    <property type="nucleotide sequence ID" value="NZ_JACHXA010000001.1"/>
</dbReference>
<proteinExistence type="predicted"/>
<evidence type="ECO:0000259" key="2">
    <source>
        <dbReference type="Pfam" id="PF01266"/>
    </source>
</evidence>
<dbReference type="InterPro" id="IPR006076">
    <property type="entry name" value="FAD-dep_OxRdtase"/>
</dbReference>
<keyword evidence="4" id="KW-1185">Reference proteome</keyword>
<dbReference type="Gene3D" id="3.50.50.60">
    <property type="entry name" value="FAD/NAD(P)-binding domain"/>
    <property type="match status" value="2"/>
</dbReference>
<keyword evidence="1 3" id="KW-0560">Oxidoreductase</keyword>
<organism evidence="3 4">
    <name type="scientific">Limibacillus halophilus</name>
    <dbReference type="NCBI Taxonomy" id="1579333"/>
    <lineage>
        <taxon>Bacteria</taxon>
        <taxon>Pseudomonadati</taxon>
        <taxon>Pseudomonadota</taxon>
        <taxon>Alphaproteobacteria</taxon>
        <taxon>Rhodospirillales</taxon>
        <taxon>Rhodovibrionaceae</taxon>
        <taxon>Limibacillus</taxon>
    </lineage>
</organism>
<evidence type="ECO:0000256" key="1">
    <source>
        <dbReference type="ARBA" id="ARBA00023002"/>
    </source>
</evidence>
<dbReference type="InterPro" id="IPR036188">
    <property type="entry name" value="FAD/NAD-bd_sf"/>
</dbReference>
<dbReference type="AlphaFoldDB" id="A0A839SP91"/>
<evidence type="ECO:0000313" key="4">
    <source>
        <dbReference type="Proteomes" id="UP000581135"/>
    </source>
</evidence>
<dbReference type="PANTHER" id="PTHR13847:SF289">
    <property type="entry name" value="GLYCINE OXIDASE"/>
    <property type="match status" value="1"/>
</dbReference>
<name>A0A839SP91_9PROT</name>
<reference evidence="3 4" key="1">
    <citation type="submission" date="2020-08" db="EMBL/GenBank/DDBJ databases">
        <title>Genomic Encyclopedia of Type Strains, Phase III (KMG-III): the genomes of soil and plant-associated and newly described type strains.</title>
        <authorList>
            <person name="Whitman W."/>
        </authorList>
    </citation>
    <scope>NUCLEOTIDE SEQUENCE [LARGE SCALE GENOMIC DNA]</scope>
    <source>
        <strain evidence="3 4">CECT 8803</strain>
    </source>
</reference>
<protein>
    <submittedName>
        <fullName evidence="3">D-amino-acid dehydrogenase</fullName>
        <ecNumber evidence="3">1.4.99.-</ecNumber>
    </submittedName>
</protein>
<evidence type="ECO:0000313" key="3">
    <source>
        <dbReference type="EMBL" id="MBB3063739.1"/>
    </source>
</evidence>
<sequence length="440" mass="47390">MLGSGKGKKIVVVGAGIVGVSVARRLQEKGYQVTLIDRLSPGEACSHGNAGVISTSSCVPQILPGTWKQVPGLLLARDGPLAVDWRSLPTLLPWFATAQRAATPNRVMKVGQALHALHVKAVEDHLAQAEAANCKQLVQRCNYLHVYRRKEAYAKDCNVWKLRRELGMSIEELSAGELREAEPALAAGFTNGVLLSGHGRTLDPGGLVKALASDFEHRQGRILQREVRALSQNAERGVSIVTEEETINADTLVLAAGVWSAQLALGLGHAFPLVAERGYHIMYAEPGITLHNAIMFAEEKLAANSMAQGLRVAGTAEFTTNIDKAPNGRRIAMLERLATRYIPNLNRTRPRHWVGSRPTLPDTLPVIGRSQLNRDVIFAFGHGHTGLTASATTANIVSALVAGEEPPINIHPFRPERFATHGLIRGSKGDSVESHAGNLG</sequence>
<dbReference type="Pfam" id="PF01266">
    <property type="entry name" value="DAO"/>
    <property type="match status" value="1"/>
</dbReference>
<dbReference type="GO" id="GO:0016491">
    <property type="term" value="F:oxidoreductase activity"/>
    <property type="evidence" value="ECO:0007669"/>
    <property type="project" value="UniProtKB-KW"/>
</dbReference>
<gene>
    <name evidence="3" type="ORF">FHR98_000004</name>
</gene>